<dbReference type="Gene3D" id="1.10.510.10">
    <property type="entry name" value="Transferase(Phosphotransferase) domain 1"/>
    <property type="match status" value="1"/>
</dbReference>
<dbReference type="SMART" id="SM00220">
    <property type="entry name" value="S_TKc"/>
    <property type="match status" value="1"/>
</dbReference>
<feature type="region of interest" description="Disordered" evidence="5">
    <location>
        <begin position="380"/>
        <end position="422"/>
    </location>
</feature>
<feature type="compositionally biased region" description="Acidic residues" evidence="5">
    <location>
        <begin position="347"/>
        <end position="357"/>
    </location>
</feature>
<name>A0AAQ0BVJ1_9ACTO</name>
<evidence type="ECO:0000256" key="1">
    <source>
        <dbReference type="ARBA" id="ARBA00022679"/>
    </source>
</evidence>
<keyword evidence="4" id="KW-0067">ATP-binding</keyword>
<evidence type="ECO:0000256" key="3">
    <source>
        <dbReference type="ARBA" id="ARBA00022777"/>
    </source>
</evidence>
<dbReference type="PANTHER" id="PTHR43289">
    <property type="entry name" value="MITOGEN-ACTIVATED PROTEIN KINASE KINASE KINASE 20-RELATED"/>
    <property type="match status" value="1"/>
</dbReference>
<dbReference type="InterPro" id="IPR000719">
    <property type="entry name" value="Prot_kinase_dom"/>
</dbReference>
<dbReference type="Proteomes" id="UP000595220">
    <property type="component" value="Chromosome"/>
</dbReference>
<dbReference type="GO" id="GO:0004674">
    <property type="term" value="F:protein serine/threonine kinase activity"/>
    <property type="evidence" value="ECO:0007669"/>
    <property type="project" value="TreeGrafter"/>
</dbReference>
<feature type="transmembrane region" description="Helical" evidence="6">
    <location>
        <begin position="519"/>
        <end position="538"/>
    </location>
</feature>
<dbReference type="PANTHER" id="PTHR43289:SF34">
    <property type="entry name" value="SERINE_THREONINE-PROTEIN KINASE YBDM-RELATED"/>
    <property type="match status" value="1"/>
</dbReference>
<dbReference type="PROSITE" id="PS50011">
    <property type="entry name" value="PROTEIN_KINASE_DOM"/>
    <property type="match status" value="1"/>
</dbReference>
<evidence type="ECO:0000259" key="7">
    <source>
        <dbReference type="PROSITE" id="PS50011"/>
    </source>
</evidence>
<dbReference type="Pfam" id="PF00069">
    <property type="entry name" value="Pkinase"/>
    <property type="match status" value="1"/>
</dbReference>
<keyword evidence="3 8" id="KW-0418">Kinase</keyword>
<organism evidence="8 9">
    <name type="scientific">Schaalia meyeri</name>
    <dbReference type="NCBI Taxonomy" id="52773"/>
    <lineage>
        <taxon>Bacteria</taxon>
        <taxon>Bacillati</taxon>
        <taxon>Actinomycetota</taxon>
        <taxon>Actinomycetes</taxon>
        <taxon>Actinomycetales</taxon>
        <taxon>Actinomycetaceae</taxon>
        <taxon>Schaalia</taxon>
    </lineage>
</organism>
<gene>
    <name evidence="8" type="ORF">I6H42_06350</name>
</gene>
<dbReference type="InterPro" id="IPR011009">
    <property type="entry name" value="Kinase-like_dom_sf"/>
</dbReference>
<keyword evidence="6" id="KW-0812">Transmembrane</keyword>
<feature type="transmembrane region" description="Helical" evidence="6">
    <location>
        <begin position="624"/>
        <end position="644"/>
    </location>
</feature>
<evidence type="ECO:0000256" key="4">
    <source>
        <dbReference type="ARBA" id="ARBA00022840"/>
    </source>
</evidence>
<dbReference type="Gene3D" id="3.30.200.20">
    <property type="entry name" value="Phosphorylase Kinase, domain 1"/>
    <property type="match status" value="1"/>
</dbReference>
<dbReference type="CDD" id="cd14014">
    <property type="entry name" value="STKc_PknB_like"/>
    <property type="match status" value="1"/>
</dbReference>
<evidence type="ECO:0000313" key="8">
    <source>
        <dbReference type="EMBL" id="QQC43419.1"/>
    </source>
</evidence>
<feature type="region of interest" description="Disordered" evidence="5">
    <location>
        <begin position="289"/>
        <end position="323"/>
    </location>
</feature>
<sequence length="688" mass="71548">MEEGEELGGYRLIRRLGTGGAGTVWLAEDGGGARVALKAMHPALAASEASRARLARETRTVNSVRSPFVAHIVDVETEASQPFVVSEYVEGPTLAEILVSGPVPLRGVAAMSYHLASTIAAVHHADIIHRDIKPSNIICSPRGPVLIDFGIAMATSDQHLTRTGLVSGTAGYTAPELLRGRGATKESDWWAWCATLLSCATGRPPFGAGDMSATMLRVIEAAPDLAGLHPLVADALAGGLASNPDDRPSPSLVVADLMGAVGWAPGELDYVTVNWAQLLDTGVPTQFINSDPQEIAAPPEWDDDGQRPVADGARAVSCPDRVPRDASEFAAEGDRTDVVDTAAIADSSDDWDEDTEEVPWHVDPTATWPVVDDAEPTEVMAPYAQGDDPGQQAPYIPGPGVSPGYGQVPYAPGPGVPPGQQAPYVPGPGVPPGYGGQAPFAPGPGMAPGYGQAYPQQPAVAPLAGGGPQWAPAGSFPQGNGQGRNAAASSWGRGAWISGASLLAALASLPFLLGARGTLVVGIALTAFGLVGAMSRWLERRRFLRGPKPSDGAAVLAMSPILLLRSVLTTSLALIVGGLIPYGLWAFASYSREGRVLWSWPVGVAIAAYPERDDYWLSDPTAAIIVWALAAATILAAWLMPFAADLRVGIATSLRSIVRPPWGRALLAVGCAGFLVGAWLIATGGLLH</sequence>
<keyword evidence="6" id="KW-1133">Transmembrane helix</keyword>
<protein>
    <submittedName>
        <fullName evidence="8">Protein kinase</fullName>
    </submittedName>
</protein>
<evidence type="ECO:0000256" key="5">
    <source>
        <dbReference type="SAM" id="MobiDB-lite"/>
    </source>
</evidence>
<feature type="transmembrane region" description="Helical" evidence="6">
    <location>
        <begin position="665"/>
        <end position="687"/>
    </location>
</feature>
<dbReference type="InterPro" id="IPR008271">
    <property type="entry name" value="Ser/Thr_kinase_AS"/>
</dbReference>
<keyword evidence="6" id="KW-0472">Membrane</keyword>
<evidence type="ECO:0000313" key="9">
    <source>
        <dbReference type="Proteomes" id="UP000595220"/>
    </source>
</evidence>
<keyword evidence="2" id="KW-0547">Nucleotide-binding</keyword>
<feature type="domain" description="Protein kinase" evidence="7">
    <location>
        <begin position="10"/>
        <end position="261"/>
    </location>
</feature>
<dbReference type="PROSITE" id="PS00108">
    <property type="entry name" value="PROTEIN_KINASE_ST"/>
    <property type="match status" value="1"/>
</dbReference>
<accession>A0AAQ0BVJ1</accession>
<feature type="region of interest" description="Disordered" evidence="5">
    <location>
        <begin position="345"/>
        <end position="368"/>
    </location>
</feature>
<proteinExistence type="predicted"/>
<evidence type="ECO:0000256" key="2">
    <source>
        <dbReference type="ARBA" id="ARBA00022741"/>
    </source>
</evidence>
<keyword evidence="9" id="KW-1185">Reference proteome</keyword>
<dbReference type="EMBL" id="CP066065">
    <property type="protein sequence ID" value="QQC43419.1"/>
    <property type="molecule type" value="Genomic_DNA"/>
</dbReference>
<dbReference type="RefSeq" id="WP_074633292.1">
    <property type="nucleotide sequence ID" value="NZ_CP066065.1"/>
</dbReference>
<evidence type="ECO:0000256" key="6">
    <source>
        <dbReference type="SAM" id="Phobius"/>
    </source>
</evidence>
<dbReference type="GO" id="GO:0005524">
    <property type="term" value="F:ATP binding"/>
    <property type="evidence" value="ECO:0007669"/>
    <property type="project" value="UniProtKB-KW"/>
</dbReference>
<feature type="transmembrane region" description="Helical" evidence="6">
    <location>
        <begin position="567"/>
        <end position="588"/>
    </location>
</feature>
<reference evidence="8 9" key="1">
    <citation type="submission" date="2020-12" db="EMBL/GenBank/DDBJ databases">
        <title>FDA dAtabase for Regulatory Grade micrObial Sequences (FDA-ARGOS): Supporting development and validation of Infectious Disease Dx tests.</title>
        <authorList>
            <person name="Sproer C."/>
            <person name="Gronow S."/>
            <person name="Severitt S."/>
            <person name="Schroder I."/>
            <person name="Tallon L."/>
            <person name="Sadzewicz L."/>
            <person name="Zhao X."/>
            <person name="Boylan J."/>
            <person name="Ott S."/>
            <person name="Bowen H."/>
            <person name="Vavikolanu K."/>
            <person name="Mehta A."/>
            <person name="Aluvathingal J."/>
            <person name="Nadendla S."/>
            <person name="Lowell S."/>
            <person name="Myers T."/>
            <person name="Yan Y."/>
            <person name="Sichtig H."/>
        </authorList>
    </citation>
    <scope>NUCLEOTIDE SEQUENCE [LARGE SCALE GENOMIC DNA]</scope>
    <source>
        <strain evidence="8 9">FDAARGOS_985</strain>
    </source>
</reference>
<dbReference type="SUPFAM" id="SSF56112">
    <property type="entry name" value="Protein kinase-like (PK-like)"/>
    <property type="match status" value="1"/>
</dbReference>
<keyword evidence="1" id="KW-0808">Transferase</keyword>
<dbReference type="AlphaFoldDB" id="A0AAQ0BVJ1"/>